<dbReference type="EMBL" id="JASDAP010000017">
    <property type="protein sequence ID" value="KAK1889424.1"/>
    <property type="molecule type" value="Genomic_DNA"/>
</dbReference>
<dbReference type="AlphaFoldDB" id="A0AAD9BWZ9"/>
<reference evidence="2" key="1">
    <citation type="submission" date="2023-04" db="EMBL/GenBank/DDBJ databases">
        <title>Chromosome-level genome of Chaenocephalus aceratus.</title>
        <authorList>
            <person name="Park H."/>
        </authorList>
    </citation>
    <scope>NUCLEOTIDE SEQUENCE</scope>
    <source>
        <strain evidence="2">DE</strain>
        <tissue evidence="2">Muscle</tissue>
    </source>
</reference>
<name>A0AAD9BWZ9_DISEL</name>
<keyword evidence="3" id="KW-1185">Reference proteome</keyword>
<gene>
    <name evidence="2" type="ORF">KUDE01_014101</name>
</gene>
<feature type="region of interest" description="Disordered" evidence="1">
    <location>
        <begin position="57"/>
        <end position="86"/>
    </location>
</feature>
<evidence type="ECO:0000256" key="1">
    <source>
        <dbReference type="SAM" id="MobiDB-lite"/>
    </source>
</evidence>
<protein>
    <submittedName>
        <fullName evidence="2">2-succinyl-5-enolpyruvyl-6-hydroxy-3-cyclohexene-1-carboxylate synthase</fullName>
    </submittedName>
</protein>
<feature type="compositionally biased region" description="Polar residues" evidence="1">
    <location>
        <begin position="1"/>
        <end position="12"/>
    </location>
</feature>
<organism evidence="2 3">
    <name type="scientific">Dissostichus eleginoides</name>
    <name type="common">Patagonian toothfish</name>
    <name type="synonym">Dissostichus amissus</name>
    <dbReference type="NCBI Taxonomy" id="100907"/>
    <lineage>
        <taxon>Eukaryota</taxon>
        <taxon>Metazoa</taxon>
        <taxon>Chordata</taxon>
        <taxon>Craniata</taxon>
        <taxon>Vertebrata</taxon>
        <taxon>Euteleostomi</taxon>
        <taxon>Actinopterygii</taxon>
        <taxon>Neopterygii</taxon>
        <taxon>Teleostei</taxon>
        <taxon>Neoteleostei</taxon>
        <taxon>Acanthomorphata</taxon>
        <taxon>Eupercaria</taxon>
        <taxon>Perciformes</taxon>
        <taxon>Notothenioidei</taxon>
        <taxon>Nototheniidae</taxon>
        <taxon>Dissostichus</taxon>
    </lineage>
</organism>
<dbReference type="Proteomes" id="UP001228049">
    <property type="component" value="Unassembled WGS sequence"/>
</dbReference>
<feature type="region of interest" description="Disordered" evidence="1">
    <location>
        <begin position="1"/>
        <end position="22"/>
    </location>
</feature>
<comment type="caution">
    <text evidence="2">The sequence shown here is derived from an EMBL/GenBank/DDBJ whole genome shotgun (WGS) entry which is preliminary data.</text>
</comment>
<accession>A0AAD9BWZ9</accession>
<sequence>MLSGEELSSCNGGRTREMQNDSLSVRLRQHDLPTLGCAAAALGSSLRLLIPACPPTRGSDASYHDAESTCLKPEGISRPNSPIGVI</sequence>
<evidence type="ECO:0000313" key="2">
    <source>
        <dbReference type="EMBL" id="KAK1889424.1"/>
    </source>
</evidence>
<proteinExistence type="predicted"/>
<evidence type="ECO:0000313" key="3">
    <source>
        <dbReference type="Proteomes" id="UP001228049"/>
    </source>
</evidence>